<dbReference type="Proteomes" id="UP001163321">
    <property type="component" value="Chromosome 2"/>
</dbReference>
<reference evidence="1 2" key="1">
    <citation type="journal article" date="2022" name="bioRxiv">
        <title>The genome of the oomycete Peronosclerospora sorghi, a cosmopolitan pathogen of maize and sorghum, is inflated with dispersed pseudogenes.</title>
        <authorList>
            <person name="Fletcher K."/>
            <person name="Martin F."/>
            <person name="Isakeit T."/>
            <person name="Cavanaugh K."/>
            <person name="Magill C."/>
            <person name="Michelmore R."/>
        </authorList>
    </citation>
    <scope>NUCLEOTIDE SEQUENCE [LARGE SCALE GENOMIC DNA]</scope>
    <source>
        <strain evidence="1">P6</strain>
    </source>
</reference>
<protein>
    <submittedName>
        <fullName evidence="1">Uncharacterized protein</fullName>
    </submittedName>
</protein>
<proteinExistence type="predicted"/>
<keyword evidence="2" id="KW-1185">Reference proteome</keyword>
<dbReference type="EMBL" id="CM047581">
    <property type="protein sequence ID" value="KAI9916313.1"/>
    <property type="molecule type" value="Genomic_DNA"/>
</dbReference>
<evidence type="ECO:0000313" key="1">
    <source>
        <dbReference type="EMBL" id="KAI9916313.1"/>
    </source>
</evidence>
<gene>
    <name evidence="1" type="ORF">PsorP6_016744</name>
</gene>
<sequence length="346" mass="38070">MKLSPNMLKYTSLCILCVQNSLLAILMRLSRVGNLSHFNPSTAVFVGEALKLVTCFVILFNEFNLLREPQRRKRMRESFRAITNSGELLRVSVPAMLYVVQNNLQYVAVSNLDAPTYQVMNQLKILTTAIFSVLMLKRTVLMSQWGSIVMLMIGVTLVQLDVSSSDPTVKSDQPGQSTAKGLLAVVAACVSSGFAGVYFEKILKGTGSKTTLWERNVQMCILGLTLSGGGLMYNDFESIMTRGFFFGYRPVVWAAISFSAFGGLLTAVVVKYADNVLKAFATSIAVVLSVIMSVFVFDKMPSGQFVIGAILVNGSVYAYSKAPKWRKTHLDLILHQNDSNETPHIA</sequence>
<name>A0ACC0WBW0_9STRA</name>
<evidence type="ECO:0000313" key="2">
    <source>
        <dbReference type="Proteomes" id="UP001163321"/>
    </source>
</evidence>
<accession>A0ACC0WBW0</accession>
<comment type="caution">
    <text evidence="1">The sequence shown here is derived from an EMBL/GenBank/DDBJ whole genome shotgun (WGS) entry which is preliminary data.</text>
</comment>
<organism evidence="1 2">
    <name type="scientific">Peronosclerospora sorghi</name>
    <dbReference type="NCBI Taxonomy" id="230839"/>
    <lineage>
        <taxon>Eukaryota</taxon>
        <taxon>Sar</taxon>
        <taxon>Stramenopiles</taxon>
        <taxon>Oomycota</taxon>
        <taxon>Peronosporomycetes</taxon>
        <taxon>Peronosporales</taxon>
        <taxon>Peronosporaceae</taxon>
        <taxon>Peronosclerospora</taxon>
    </lineage>
</organism>